<dbReference type="PROSITE" id="PS51857">
    <property type="entry name" value="CSD_2"/>
    <property type="match status" value="1"/>
</dbReference>
<dbReference type="Proteomes" id="UP000275473">
    <property type="component" value="Unassembled WGS sequence"/>
</dbReference>
<keyword evidence="3" id="KW-1185">Reference proteome</keyword>
<dbReference type="Gene3D" id="3.40.50.300">
    <property type="entry name" value="P-loop containing nucleotide triphosphate hydrolases"/>
    <property type="match status" value="1"/>
</dbReference>
<gene>
    <name evidence="2" type="ORF">EEX84_08075</name>
</gene>
<dbReference type="InterPro" id="IPR002059">
    <property type="entry name" value="CSP_DNA-bd"/>
</dbReference>
<dbReference type="OrthoDB" id="9811804at2"/>
<evidence type="ECO:0000313" key="3">
    <source>
        <dbReference type="Proteomes" id="UP000275473"/>
    </source>
</evidence>
<dbReference type="InterPro" id="IPR012340">
    <property type="entry name" value="NA-bd_OB-fold"/>
</dbReference>
<comment type="caution">
    <text evidence="2">The sequence shown here is derived from an EMBL/GenBank/DDBJ whole genome shotgun (WGS) entry which is preliminary data.</text>
</comment>
<dbReference type="SUPFAM" id="SSF52540">
    <property type="entry name" value="P-loop containing nucleoside triphosphate hydrolases"/>
    <property type="match status" value="1"/>
</dbReference>
<dbReference type="SUPFAM" id="SSF50249">
    <property type="entry name" value="Nucleic acid-binding proteins"/>
    <property type="match status" value="1"/>
</dbReference>
<dbReference type="SMART" id="SM00357">
    <property type="entry name" value="CSP"/>
    <property type="match status" value="1"/>
</dbReference>
<name>A0A3M8P8E1_9BACL</name>
<accession>A0A3M8P8E1</accession>
<sequence>MQGYVTFYNTKKAFGFINGEDNKDYFFHKDDILASSSSYNLSTNDPVVFTAIKTDKGLRASEILKSLNADELKNYEEENVKKVKHNINYKGTEEEVIISNKFSSFLELTFSREEKFKRATYYFNFLKPSNTYKESFNMFNEVLMLFSTFPNYDDRAMDYVDKLFMDYSNRLDPVVIILISKDNEIKQKIKRNNASNHESRIIVPFSYDEIINGQFNEKLFQSRLREYFYQRDLFAMESPLNSDNYFYGRSNIVHNFFDKYSIGEQTGLFGLRKTGKTSVLYALQRLVDTRSGMSIYIDCQSPGVYNLRWFELLENMVSKVCKEYGLDYDSSMNEFNEKNAADKFLQKIRDINKLTGKRILFIFDEIEHITYELSNNEKWKSGEDYLSFWQTIRSIIQTEKNLCSFVIAGVNPKITEQVSINGLDNPIFSNISVTYLSLFTLEDVRNMVSEIGAYMGLSFDEAVYHKLHINYGGHPFLIRNVCSMLNTHFKERPYRITGRDYDDYKEEIDSKLISYIRSILFVLERWYILEFEILKDIALDNKDSYLEKINEDKLSIIHLLGYGVITQSIKNNYYIEIDAITNYMKESYRYEKIPNNSEMSREIISSRRNQIEKKLRILTRQVLTLKYGRDKSPQIIEKYVNTSLDSILKRREGKELIDCLFFSELKNVIFGEYPAFSNVFTMDKGIFMSAMNTINKFREVDAHASEISESDYRTLHICFTEVEDSLKNF</sequence>
<evidence type="ECO:0000313" key="2">
    <source>
        <dbReference type="EMBL" id="RNF39908.1"/>
    </source>
</evidence>
<dbReference type="RefSeq" id="WP_123165103.1">
    <property type="nucleotide sequence ID" value="NZ_RIAX01000004.1"/>
</dbReference>
<dbReference type="InterPro" id="IPR011129">
    <property type="entry name" value="CSD"/>
</dbReference>
<evidence type="ECO:0000259" key="1">
    <source>
        <dbReference type="PROSITE" id="PS51857"/>
    </source>
</evidence>
<proteinExistence type="predicted"/>
<dbReference type="InterPro" id="IPR027417">
    <property type="entry name" value="P-loop_NTPase"/>
</dbReference>
<reference evidence="2 3" key="1">
    <citation type="journal article" date="2018" name="Int. J. Syst. Evol. Microbiol.">
        <title>Planococcus salinus sp. nov., a moderately halophilic bacterium isolated from a saline-alkali soil.</title>
        <authorList>
            <person name="Gan L."/>
        </authorList>
    </citation>
    <scope>NUCLEOTIDE SEQUENCE [LARGE SCALE GENOMIC DNA]</scope>
    <source>
        <strain evidence="2 3">LCB217</strain>
    </source>
</reference>
<protein>
    <submittedName>
        <fullName evidence="2">Cold shock domain-containing protein</fullName>
    </submittedName>
</protein>
<dbReference type="GO" id="GO:0003676">
    <property type="term" value="F:nucleic acid binding"/>
    <property type="evidence" value="ECO:0007669"/>
    <property type="project" value="InterPro"/>
</dbReference>
<dbReference type="EMBL" id="RIAX01000004">
    <property type="protein sequence ID" value="RNF39908.1"/>
    <property type="molecule type" value="Genomic_DNA"/>
</dbReference>
<organism evidence="2 3">
    <name type="scientific">Planococcus salinus</name>
    <dbReference type="NCBI Taxonomy" id="1848460"/>
    <lineage>
        <taxon>Bacteria</taxon>
        <taxon>Bacillati</taxon>
        <taxon>Bacillota</taxon>
        <taxon>Bacilli</taxon>
        <taxon>Bacillales</taxon>
        <taxon>Caryophanaceae</taxon>
        <taxon>Planococcus</taxon>
    </lineage>
</organism>
<feature type="domain" description="CSD" evidence="1">
    <location>
        <begin position="1"/>
        <end position="65"/>
    </location>
</feature>
<dbReference type="Pfam" id="PF00313">
    <property type="entry name" value="CSD"/>
    <property type="match status" value="1"/>
</dbReference>
<dbReference type="Gene3D" id="2.40.50.140">
    <property type="entry name" value="Nucleic acid-binding proteins"/>
    <property type="match status" value="1"/>
</dbReference>
<dbReference type="AlphaFoldDB" id="A0A3M8P8E1"/>